<feature type="compositionally biased region" description="Low complexity" evidence="1">
    <location>
        <begin position="70"/>
        <end position="93"/>
    </location>
</feature>
<dbReference type="AlphaFoldDB" id="A0A915IGP0"/>
<feature type="region of interest" description="Disordered" evidence="1">
    <location>
        <begin position="47"/>
        <end position="121"/>
    </location>
</feature>
<feature type="domain" description="PPM-type phosphatase" evidence="2">
    <location>
        <begin position="2"/>
        <end position="45"/>
    </location>
</feature>
<evidence type="ECO:0000259" key="2">
    <source>
        <dbReference type="Pfam" id="PF00481"/>
    </source>
</evidence>
<reference evidence="4" key="1">
    <citation type="submission" date="2022-11" db="UniProtKB">
        <authorList>
            <consortium name="WormBaseParasite"/>
        </authorList>
    </citation>
    <scope>IDENTIFICATION</scope>
</reference>
<protein>
    <submittedName>
        <fullName evidence="4">PPM-type phosphatase domain-containing protein</fullName>
    </submittedName>
</protein>
<keyword evidence="3" id="KW-1185">Reference proteome</keyword>
<proteinExistence type="predicted"/>
<accession>A0A915IGP0</accession>
<organism evidence="3 4">
    <name type="scientific">Romanomermis culicivorax</name>
    <name type="common">Nematode worm</name>
    <dbReference type="NCBI Taxonomy" id="13658"/>
    <lineage>
        <taxon>Eukaryota</taxon>
        <taxon>Metazoa</taxon>
        <taxon>Ecdysozoa</taxon>
        <taxon>Nematoda</taxon>
        <taxon>Enoplea</taxon>
        <taxon>Dorylaimia</taxon>
        <taxon>Mermithida</taxon>
        <taxon>Mermithoidea</taxon>
        <taxon>Mermithidae</taxon>
        <taxon>Romanomermis</taxon>
    </lineage>
</organism>
<dbReference type="SUPFAM" id="SSF81606">
    <property type="entry name" value="PP2C-like"/>
    <property type="match status" value="1"/>
</dbReference>
<dbReference type="Gene3D" id="3.60.40.10">
    <property type="entry name" value="PPM-type phosphatase domain"/>
    <property type="match status" value="1"/>
</dbReference>
<dbReference type="WBParaSite" id="nRc.2.0.1.t13341-RA">
    <property type="protein sequence ID" value="nRc.2.0.1.t13341-RA"/>
    <property type="gene ID" value="nRc.2.0.1.g13341"/>
</dbReference>
<dbReference type="InterPro" id="IPR001932">
    <property type="entry name" value="PPM-type_phosphatase-like_dom"/>
</dbReference>
<dbReference type="Pfam" id="PF00481">
    <property type="entry name" value="PP2C"/>
    <property type="match status" value="1"/>
</dbReference>
<name>A0A915IGP0_ROMCU</name>
<evidence type="ECO:0000313" key="4">
    <source>
        <dbReference type="WBParaSite" id="nRc.2.0.1.t13341-RA"/>
    </source>
</evidence>
<evidence type="ECO:0000313" key="3">
    <source>
        <dbReference type="Proteomes" id="UP000887565"/>
    </source>
</evidence>
<sequence length="121" mass="12622">MIQRVNGSLAVSRALGDFDYKSVPGVDPCDQLVSPEPDVYVVERDKIPSAVSSPKPARSSIAGSDEVFLSQEASSSSAASSNKDSSSEGGSPPKEGKSSPESAELSQGFKNDYLKGIRNAV</sequence>
<dbReference type="InterPro" id="IPR036457">
    <property type="entry name" value="PPM-type-like_dom_sf"/>
</dbReference>
<dbReference type="Proteomes" id="UP000887565">
    <property type="component" value="Unplaced"/>
</dbReference>
<evidence type="ECO:0000256" key="1">
    <source>
        <dbReference type="SAM" id="MobiDB-lite"/>
    </source>
</evidence>